<comment type="caution">
    <text evidence="6">The sequence shown here is derived from an EMBL/GenBank/DDBJ whole genome shotgun (WGS) entry which is preliminary data.</text>
</comment>
<feature type="region of interest" description="Disordered" evidence="3">
    <location>
        <begin position="122"/>
        <end position="141"/>
    </location>
</feature>
<dbReference type="InterPro" id="IPR011990">
    <property type="entry name" value="TPR-like_helical_dom_sf"/>
</dbReference>
<dbReference type="InterPro" id="IPR001867">
    <property type="entry name" value="OmpR/PhoB-type_DNA-bd"/>
</dbReference>
<feature type="domain" description="OmpR/PhoB-type" evidence="5">
    <location>
        <begin position="9"/>
        <end position="108"/>
    </location>
</feature>
<sequence>MRQIELAKEPDFLLGRVAVAPALRQLTTGDGRSLVIEHRVMQVLIALQAADGGIVTRDELTQSCWDGRIVGDDAINRVISRLRRTAQDLGGEVFRVETISKVGYRLVLPTGTPANDVAEQVTAPTSAAETASPLTPDAAVPLDVVPPPTRPGGAHPDGRERPAIGRRFAAIISTILLLGMGAYWTWLRHDWATGHSMSVRLSGYQLPSADLPAAIRVSTNAEVIAAFNVDGMIGISDTSAVTGARQPPYSLGGTIYRTGKSIRVISRLINDRSGVVLWSDATDYPGDQISQVPHKVAITAGIVVRCGLSGAANHRKALPDTAMTNYLRYCQEYWSYGGSKTLHFAQRVVAEVPDFSWGWSAVGNGYVQMLGGAGGQSEAVLRRAGIEAEDKALMLDPENGEALAHKAYLIDQRDWAGQEALFKAAIAAKPLDCGCEHYGYGLKLQSVGRLQAAIDEFRAATNMLALWPDSQLALASALVATGDKNEARQSFKTATDLSVDPVVAAMIAINEGVETGDYTAALAALGKPDLPLSQSSRMALVTSYKALASRKPQLHGEAVEALVKLPQEEKSGTVVRMLSALGAHKAALRAVGERPWLFWRRSMRGVLDEPTFPAVARKLGLMTYWRSSHTRPDVCGDEAPAFCRMI</sequence>
<evidence type="ECO:0000256" key="1">
    <source>
        <dbReference type="ARBA" id="ARBA00023125"/>
    </source>
</evidence>
<evidence type="ECO:0000256" key="4">
    <source>
        <dbReference type="SAM" id="Phobius"/>
    </source>
</evidence>
<name>A0A7W7KDW3_9SPHN</name>
<accession>A0A7W7KDW3</accession>
<dbReference type="GO" id="GO:0000160">
    <property type="term" value="P:phosphorelay signal transduction system"/>
    <property type="evidence" value="ECO:0007669"/>
    <property type="project" value="InterPro"/>
</dbReference>
<feature type="DNA-binding region" description="OmpR/PhoB-type" evidence="2">
    <location>
        <begin position="9"/>
        <end position="108"/>
    </location>
</feature>
<evidence type="ECO:0000313" key="6">
    <source>
        <dbReference type="EMBL" id="MBB4861027.1"/>
    </source>
</evidence>
<dbReference type="RefSeq" id="WP_184250684.1">
    <property type="nucleotide sequence ID" value="NZ_JACHLR010000045.1"/>
</dbReference>
<organism evidence="6 7">
    <name type="scientific">Novosphingobium chloroacetimidivorans</name>
    <dbReference type="NCBI Taxonomy" id="1428314"/>
    <lineage>
        <taxon>Bacteria</taxon>
        <taxon>Pseudomonadati</taxon>
        <taxon>Pseudomonadota</taxon>
        <taxon>Alphaproteobacteria</taxon>
        <taxon>Sphingomonadales</taxon>
        <taxon>Sphingomonadaceae</taxon>
        <taxon>Novosphingobium</taxon>
    </lineage>
</organism>
<dbReference type="Gene3D" id="1.25.40.10">
    <property type="entry name" value="Tetratricopeptide repeat domain"/>
    <property type="match status" value="1"/>
</dbReference>
<dbReference type="InterPro" id="IPR036388">
    <property type="entry name" value="WH-like_DNA-bd_sf"/>
</dbReference>
<keyword evidence="7" id="KW-1185">Reference proteome</keyword>
<evidence type="ECO:0000313" key="7">
    <source>
        <dbReference type="Proteomes" id="UP000555448"/>
    </source>
</evidence>
<dbReference type="SUPFAM" id="SSF46894">
    <property type="entry name" value="C-terminal effector domain of the bipartite response regulators"/>
    <property type="match status" value="1"/>
</dbReference>
<dbReference type="Pfam" id="PF00486">
    <property type="entry name" value="Trans_reg_C"/>
    <property type="match status" value="1"/>
</dbReference>
<dbReference type="SUPFAM" id="SSF48452">
    <property type="entry name" value="TPR-like"/>
    <property type="match status" value="1"/>
</dbReference>
<evidence type="ECO:0000259" key="5">
    <source>
        <dbReference type="PROSITE" id="PS51755"/>
    </source>
</evidence>
<keyword evidence="4" id="KW-0812">Transmembrane</keyword>
<keyword evidence="4" id="KW-1133">Transmembrane helix</keyword>
<dbReference type="Proteomes" id="UP000555448">
    <property type="component" value="Unassembled WGS sequence"/>
</dbReference>
<dbReference type="CDD" id="cd00383">
    <property type="entry name" value="trans_reg_C"/>
    <property type="match status" value="1"/>
</dbReference>
<gene>
    <name evidence="6" type="ORF">HNO88_004375</name>
</gene>
<dbReference type="Gene3D" id="1.10.10.10">
    <property type="entry name" value="Winged helix-like DNA-binding domain superfamily/Winged helix DNA-binding domain"/>
    <property type="match status" value="1"/>
</dbReference>
<dbReference type="PROSITE" id="PS51755">
    <property type="entry name" value="OMPR_PHOB"/>
    <property type="match status" value="1"/>
</dbReference>
<protein>
    <submittedName>
        <fullName evidence="6">DNA-binding winged helix-turn-helix (WHTH) protein/tetratricopeptide (TPR) repeat protein</fullName>
    </submittedName>
</protein>
<feature type="transmembrane region" description="Helical" evidence="4">
    <location>
        <begin position="168"/>
        <end position="187"/>
    </location>
</feature>
<reference evidence="6 7" key="1">
    <citation type="submission" date="2020-08" db="EMBL/GenBank/DDBJ databases">
        <title>Functional genomics of gut bacteria from endangered species of beetles.</title>
        <authorList>
            <person name="Carlos-Shanley C."/>
        </authorList>
    </citation>
    <scope>NUCLEOTIDE SEQUENCE [LARGE SCALE GENOMIC DNA]</scope>
    <source>
        <strain evidence="6 7">S00245</strain>
    </source>
</reference>
<dbReference type="InterPro" id="IPR016032">
    <property type="entry name" value="Sig_transdc_resp-reg_C-effctor"/>
</dbReference>
<dbReference type="AlphaFoldDB" id="A0A7W7KDW3"/>
<dbReference type="EMBL" id="JACHLR010000045">
    <property type="protein sequence ID" value="MBB4861027.1"/>
    <property type="molecule type" value="Genomic_DNA"/>
</dbReference>
<evidence type="ECO:0000256" key="2">
    <source>
        <dbReference type="PROSITE-ProRule" id="PRU01091"/>
    </source>
</evidence>
<dbReference type="GO" id="GO:0006355">
    <property type="term" value="P:regulation of DNA-templated transcription"/>
    <property type="evidence" value="ECO:0007669"/>
    <property type="project" value="InterPro"/>
</dbReference>
<keyword evidence="1 2" id="KW-0238">DNA-binding</keyword>
<evidence type="ECO:0000256" key="3">
    <source>
        <dbReference type="SAM" id="MobiDB-lite"/>
    </source>
</evidence>
<keyword evidence="4" id="KW-0472">Membrane</keyword>
<dbReference type="GO" id="GO:0003677">
    <property type="term" value="F:DNA binding"/>
    <property type="evidence" value="ECO:0007669"/>
    <property type="project" value="UniProtKB-UniRule"/>
</dbReference>
<dbReference type="SMART" id="SM00862">
    <property type="entry name" value="Trans_reg_C"/>
    <property type="match status" value="1"/>
</dbReference>
<proteinExistence type="predicted"/>